<keyword evidence="7 9" id="KW-0808">Transferase</keyword>
<evidence type="ECO:0000313" key="13">
    <source>
        <dbReference type="EMBL" id="MCC0094073.1"/>
    </source>
</evidence>
<dbReference type="GO" id="GO:0004516">
    <property type="term" value="F:nicotinate phosphoribosyltransferase activity"/>
    <property type="evidence" value="ECO:0007669"/>
    <property type="project" value="UniProtKB-EC"/>
</dbReference>
<reference evidence="13 14" key="1">
    <citation type="submission" date="2021-08" db="EMBL/GenBank/DDBJ databases">
        <title>Genomic Architecture of Streptomyces flavotricini NGL1 and Streptomyces erythrochromogenes HMS4 With Differential Plant Beneficial attributes and laccase production capabilities.</title>
        <authorList>
            <person name="Salwan R."/>
            <person name="Kaur R."/>
            <person name="Sharma V."/>
        </authorList>
    </citation>
    <scope>NUCLEOTIDE SEQUENCE [LARGE SCALE GENOMIC DNA]</scope>
    <source>
        <strain evidence="13 14">NGL1</strain>
    </source>
</reference>
<dbReference type="Gene3D" id="3.20.140.10">
    <property type="entry name" value="nicotinate phosphoribosyltransferase"/>
    <property type="match status" value="1"/>
</dbReference>
<evidence type="ECO:0000259" key="11">
    <source>
        <dbReference type="Pfam" id="PF04095"/>
    </source>
</evidence>
<dbReference type="InterPro" id="IPR013785">
    <property type="entry name" value="Aldolase_TIM"/>
</dbReference>
<evidence type="ECO:0000256" key="10">
    <source>
        <dbReference type="SAM" id="MobiDB-lite"/>
    </source>
</evidence>
<comment type="function">
    <text evidence="9">Catalyzes the first step in the biosynthesis of NAD from nicotinic acid, the ATP-dependent synthesis of beta-nicotinate D-ribonucleotide from nicotinate and 5-phospho-D-ribose 1-phosphate.</text>
</comment>
<comment type="similarity">
    <text evidence="2 9">Belongs to the NAPRTase family.</text>
</comment>
<evidence type="ECO:0000256" key="7">
    <source>
        <dbReference type="ARBA" id="ARBA00022679"/>
    </source>
</evidence>
<keyword evidence="5 9" id="KW-0436">Ligase</keyword>
<evidence type="ECO:0000256" key="2">
    <source>
        <dbReference type="ARBA" id="ARBA00010897"/>
    </source>
</evidence>
<evidence type="ECO:0000256" key="4">
    <source>
        <dbReference type="ARBA" id="ARBA00022553"/>
    </source>
</evidence>
<dbReference type="NCBIfam" id="NF006696">
    <property type="entry name" value="PRK09243.1-3"/>
    <property type="match status" value="1"/>
</dbReference>
<dbReference type="GO" id="GO:0016757">
    <property type="term" value="F:glycosyltransferase activity"/>
    <property type="evidence" value="ECO:0007669"/>
    <property type="project" value="UniProtKB-KW"/>
</dbReference>
<keyword evidence="13" id="KW-0328">Glycosyltransferase</keyword>
<dbReference type="RefSeq" id="WP_229334662.1">
    <property type="nucleotide sequence ID" value="NZ_JAINUL010000001.1"/>
</dbReference>
<evidence type="ECO:0000256" key="3">
    <source>
        <dbReference type="ARBA" id="ARBA00013236"/>
    </source>
</evidence>
<evidence type="ECO:0000256" key="8">
    <source>
        <dbReference type="ARBA" id="ARBA00048668"/>
    </source>
</evidence>
<dbReference type="Gene3D" id="3.20.20.70">
    <property type="entry name" value="Aldolase class I"/>
    <property type="match status" value="1"/>
</dbReference>
<dbReference type="PANTHER" id="PTHR11098:SF1">
    <property type="entry name" value="NICOTINATE PHOSPHORIBOSYLTRANSFERASE"/>
    <property type="match status" value="1"/>
</dbReference>
<dbReference type="Proteomes" id="UP001520654">
    <property type="component" value="Unassembled WGS sequence"/>
</dbReference>
<gene>
    <name evidence="13" type="ORF">K7B10_04560</name>
</gene>
<dbReference type="CDD" id="cd01570">
    <property type="entry name" value="NAPRTase_A"/>
    <property type="match status" value="1"/>
</dbReference>
<dbReference type="InterPro" id="IPR040727">
    <property type="entry name" value="NAPRTase_N"/>
</dbReference>
<keyword evidence="4" id="KW-0597">Phosphoprotein</keyword>
<dbReference type="NCBIfam" id="NF009131">
    <property type="entry name" value="PRK12484.1"/>
    <property type="match status" value="1"/>
</dbReference>
<dbReference type="EC" id="6.3.4.21" evidence="3 9"/>
<evidence type="ECO:0000256" key="9">
    <source>
        <dbReference type="RuleBase" id="RU365100"/>
    </source>
</evidence>
<evidence type="ECO:0000256" key="6">
    <source>
        <dbReference type="ARBA" id="ARBA00022642"/>
    </source>
</evidence>
<dbReference type="SUPFAM" id="SSF54675">
    <property type="entry name" value="Nicotinate/Quinolinate PRTase N-terminal domain-like"/>
    <property type="match status" value="1"/>
</dbReference>
<dbReference type="EMBL" id="JAINUL010000001">
    <property type="protein sequence ID" value="MCC0094073.1"/>
    <property type="molecule type" value="Genomic_DNA"/>
</dbReference>
<dbReference type="Pfam" id="PF17767">
    <property type="entry name" value="NAPRTase_N"/>
    <property type="match status" value="1"/>
</dbReference>
<protein>
    <recommendedName>
        <fullName evidence="3 9">Nicotinate phosphoribosyltransferase</fullName>
        <ecNumber evidence="3 9">6.3.4.21</ecNumber>
    </recommendedName>
</protein>
<dbReference type="SUPFAM" id="SSF51690">
    <property type="entry name" value="Nicotinate/Quinolinate PRTase C-terminal domain-like"/>
    <property type="match status" value="1"/>
</dbReference>
<comment type="caution">
    <text evidence="13">The sequence shown here is derived from an EMBL/GenBank/DDBJ whole genome shotgun (WGS) entry which is preliminary data.</text>
</comment>
<evidence type="ECO:0000256" key="1">
    <source>
        <dbReference type="ARBA" id="ARBA00004952"/>
    </source>
</evidence>
<comment type="catalytic activity">
    <reaction evidence="8 9">
        <text>5-phospho-alpha-D-ribose 1-diphosphate + nicotinate + ATP + H2O = nicotinate beta-D-ribonucleotide + ADP + phosphate + diphosphate</text>
        <dbReference type="Rhea" id="RHEA:36163"/>
        <dbReference type="ChEBI" id="CHEBI:15377"/>
        <dbReference type="ChEBI" id="CHEBI:30616"/>
        <dbReference type="ChEBI" id="CHEBI:32544"/>
        <dbReference type="ChEBI" id="CHEBI:33019"/>
        <dbReference type="ChEBI" id="CHEBI:43474"/>
        <dbReference type="ChEBI" id="CHEBI:57502"/>
        <dbReference type="ChEBI" id="CHEBI:58017"/>
        <dbReference type="ChEBI" id="CHEBI:456216"/>
        <dbReference type="EC" id="6.3.4.21"/>
    </reaction>
</comment>
<feature type="region of interest" description="Disordered" evidence="10">
    <location>
        <begin position="362"/>
        <end position="389"/>
    </location>
</feature>
<dbReference type="PIRSF" id="PIRSF000484">
    <property type="entry name" value="NAPRT"/>
    <property type="match status" value="1"/>
</dbReference>
<evidence type="ECO:0000259" key="12">
    <source>
        <dbReference type="Pfam" id="PF17767"/>
    </source>
</evidence>
<dbReference type="Pfam" id="PF04095">
    <property type="entry name" value="NAPRTase"/>
    <property type="match status" value="1"/>
</dbReference>
<comment type="pathway">
    <text evidence="1 9">Cofactor biosynthesis; NAD(+) biosynthesis; nicotinate D-ribonucleotide from nicotinate: step 1/1.</text>
</comment>
<evidence type="ECO:0000313" key="14">
    <source>
        <dbReference type="Proteomes" id="UP001520654"/>
    </source>
</evidence>
<proteinExistence type="inferred from homology"/>
<dbReference type="InterPro" id="IPR036068">
    <property type="entry name" value="Nicotinate_pribotase-like_C"/>
</dbReference>
<feature type="domain" description="Nicotinate/nicotinamide phosphoribosyltransferase" evidence="11">
    <location>
        <begin position="149"/>
        <end position="297"/>
    </location>
</feature>
<name>A0ABS8DZG1_9ACTN</name>
<dbReference type="InterPro" id="IPR006405">
    <property type="entry name" value="Nic_PRibTrfase_pncB"/>
</dbReference>
<dbReference type="InterPro" id="IPR007229">
    <property type="entry name" value="Nic_PRibTrfase-Fam"/>
</dbReference>
<sequence>MSETTTTDLYEVTMAMSYLREGMRAPATFSLFVRDLPPGRGFLVAAGLEPALDYLSRFRVTADDVRDFAHSLHRPPEELAALLDLRFDGDVRAIPEGRLVFAGEPLMEVSAPLPQAQLVETYLLTQVCHQTAVASKAARCVIAARGRSLVDFSLRRNHGPGAGLQAARLGALVGFSGTSNVAAATQLGIPASGTMAHSYVETFACEEDAFRAFARAHPGPLTFLVDTYDTEGGVATAARVLADLRRGPGCAIRLDSGDLGALAHRSRALLDAAGLEDVRIIASGGLDEYAIAALLGDQAPIDVFAVGTRVGVAADAPYLDAAYKLVEYDGRPVMKLSAAKVTAPAPKQVFRRPGCMDVIGLHDEEPPTGATPLLRTAMRGGRRTGPPDSLAAARARFEADLAGLPATARRIQDPEAPVPAASAQLEALTAEVRGRLERALATRPGTGAPGR</sequence>
<organism evidence="13 14">
    <name type="scientific">Streptomyces flavotricini</name>
    <dbReference type="NCBI Taxonomy" id="66888"/>
    <lineage>
        <taxon>Bacteria</taxon>
        <taxon>Bacillati</taxon>
        <taxon>Actinomycetota</taxon>
        <taxon>Actinomycetes</taxon>
        <taxon>Kitasatosporales</taxon>
        <taxon>Streptomycetaceae</taxon>
        <taxon>Streptomyces</taxon>
    </lineage>
</organism>
<keyword evidence="14" id="KW-1185">Reference proteome</keyword>
<comment type="PTM">
    <text evidence="9">Transiently phosphorylated on a His residue during the reaction cycle. Phosphorylation strongly increases the affinity for substrates and increases the rate of nicotinate D-ribonucleotide production. Dephosphorylation regenerates the low-affinity form of the enzyme, leading to product release.</text>
</comment>
<dbReference type="NCBIfam" id="TIGR01513">
    <property type="entry name" value="NAPRTase_put"/>
    <property type="match status" value="1"/>
</dbReference>
<dbReference type="PANTHER" id="PTHR11098">
    <property type="entry name" value="NICOTINATE PHOSPHORIBOSYLTRANSFERASE"/>
    <property type="match status" value="1"/>
</dbReference>
<evidence type="ECO:0000256" key="5">
    <source>
        <dbReference type="ARBA" id="ARBA00022598"/>
    </source>
</evidence>
<feature type="domain" description="Nicotinate phosphoribosyltransferase N-terminal" evidence="12">
    <location>
        <begin position="6"/>
        <end position="127"/>
    </location>
</feature>
<accession>A0ABS8DZG1</accession>
<keyword evidence="6 9" id="KW-0662">Pyridine nucleotide biosynthesis</keyword>
<dbReference type="InterPro" id="IPR041525">
    <property type="entry name" value="N/Namide_PRibTrfase"/>
</dbReference>